<gene>
    <name evidence="3" type="ORF">APR40_11630</name>
    <name evidence="2" type="ORF">BHS39_11650</name>
</gene>
<sequence length="260" mass="27442">MKKYLLLFVAAISLTFVGCNYEDDIDPPNYVSFEDDSMDLVVDEGSSASLEITVYAANETGSDRMVPLNVAGSSSLDPAAYTVPANVTIPANGNEATFTVEVSDTNISNAGESLVLSLGGDAELHTGNNISIDVTRNCPSNLEGTYTVLSSGSSTDAAPVNNPIEDFAYEVEVVKTGDKTYTISDGFAGLYIEWYCEAYGTCAEFEGNFRDVCGNLSGAWVGPFGSDVALTGTDNGDGTLTITWENGFGDTATSTYTKVE</sequence>
<dbReference type="EMBL" id="LKTR01000017">
    <property type="protein sequence ID" value="PKD19175.1"/>
    <property type="molecule type" value="Genomic_DNA"/>
</dbReference>
<evidence type="ECO:0000313" key="3">
    <source>
        <dbReference type="EMBL" id="PKD19175.1"/>
    </source>
</evidence>
<evidence type="ECO:0000313" key="5">
    <source>
        <dbReference type="Proteomes" id="UP000232533"/>
    </source>
</evidence>
<dbReference type="Proteomes" id="UP000176009">
    <property type="component" value="Unassembled WGS sequence"/>
</dbReference>
<dbReference type="InterPro" id="IPR038081">
    <property type="entry name" value="CalX-like_sf"/>
</dbReference>
<evidence type="ECO:0000313" key="2">
    <source>
        <dbReference type="EMBL" id="OEY72781.1"/>
    </source>
</evidence>
<protein>
    <recommendedName>
        <fullName evidence="6">Calx-beta domain-containing protein</fullName>
    </recommendedName>
</protein>
<keyword evidence="1" id="KW-0732">Signal</keyword>
<dbReference type="SUPFAM" id="SSF141072">
    <property type="entry name" value="CalX-like"/>
    <property type="match status" value="1"/>
</dbReference>
<dbReference type="PROSITE" id="PS51257">
    <property type="entry name" value="PROKAR_LIPOPROTEIN"/>
    <property type="match status" value="1"/>
</dbReference>
<reference evidence="3 5" key="1">
    <citation type="submission" date="2015-10" db="EMBL/GenBank/DDBJ databases">
        <title>Draft genome sequence of Salegentibacter salinarum KCTC 12975.</title>
        <authorList>
            <person name="Lin W."/>
            <person name="Zheng Q."/>
        </authorList>
    </citation>
    <scope>NUCLEOTIDE SEQUENCE [LARGE SCALE GENOMIC DNA]</scope>
    <source>
        <strain evidence="3 5">KCTC 12974</strain>
    </source>
</reference>
<evidence type="ECO:0000313" key="4">
    <source>
        <dbReference type="Proteomes" id="UP000176009"/>
    </source>
</evidence>
<keyword evidence="4" id="KW-1185">Reference proteome</keyword>
<evidence type="ECO:0000256" key="1">
    <source>
        <dbReference type="SAM" id="SignalP"/>
    </source>
</evidence>
<reference evidence="2 4" key="2">
    <citation type="submission" date="2016-09" db="EMBL/GenBank/DDBJ databases">
        <title>Genome Sequence of Salegentibacter salarius,Isolated from a Marine Solar Saltern of the Yellow Sea in South Korea.</title>
        <authorList>
            <person name="Zheng Q."/>
            <person name="Liu Y."/>
        </authorList>
    </citation>
    <scope>NUCLEOTIDE SEQUENCE [LARGE SCALE GENOMIC DNA]</scope>
    <source>
        <strain evidence="2 4">KCTC 12974</strain>
    </source>
</reference>
<name>A0A2N0TWP2_9FLAO</name>
<organism evidence="3 5">
    <name type="scientific">Salegentibacter salarius</name>
    <dbReference type="NCBI Taxonomy" id="435906"/>
    <lineage>
        <taxon>Bacteria</taxon>
        <taxon>Pseudomonadati</taxon>
        <taxon>Bacteroidota</taxon>
        <taxon>Flavobacteriia</taxon>
        <taxon>Flavobacteriales</taxon>
        <taxon>Flavobacteriaceae</taxon>
        <taxon>Salegentibacter</taxon>
    </lineage>
</organism>
<evidence type="ECO:0008006" key="6">
    <source>
        <dbReference type="Google" id="ProtNLM"/>
    </source>
</evidence>
<accession>A0A2N0TWP2</accession>
<dbReference type="EMBL" id="MJBR01000014">
    <property type="protein sequence ID" value="OEY72781.1"/>
    <property type="molecule type" value="Genomic_DNA"/>
</dbReference>
<dbReference type="Proteomes" id="UP000232533">
    <property type="component" value="Unassembled WGS sequence"/>
</dbReference>
<proteinExistence type="predicted"/>
<feature type="chain" id="PRO_5014670889" description="Calx-beta domain-containing protein" evidence="1">
    <location>
        <begin position="22"/>
        <end position="260"/>
    </location>
</feature>
<comment type="caution">
    <text evidence="3">The sequence shown here is derived from an EMBL/GenBank/DDBJ whole genome shotgun (WGS) entry which is preliminary data.</text>
</comment>
<feature type="signal peptide" evidence="1">
    <location>
        <begin position="1"/>
        <end position="21"/>
    </location>
</feature>
<dbReference type="AlphaFoldDB" id="A0A2N0TWP2"/>